<gene>
    <name evidence="2" type="ORF">DDF65_24145</name>
</gene>
<proteinExistence type="predicted"/>
<keyword evidence="1" id="KW-0732">Signal</keyword>
<dbReference type="AlphaFoldDB" id="A0A2T9IWI4"/>
<dbReference type="Proteomes" id="UP000244913">
    <property type="component" value="Unassembled WGS sequence"/>
</dbReference>
<dbReference type="EMBL" id="QDKP01000066">
    <property type="protein sequence ID" value="PVM71328.1"/>
    <property type="molecule type" value="Genomic_DNA"/>
</dbReference>
<comment type="caution">
    <text evidence="2">The sequence shown here is derived from an EMBL/GenBank/DDBJ whole genome shotgun (WGS) entry which is preliminary data.</text>
</comment>
<reference evidence="2 3" key="1">
    <citation type="submission" date="2018-04" db="EMBL/GenBank/DDBJ databases">
        <title>The genome sequence of Caulobacter sp. 736.</title>
        <authorList>
            <person name="Gao J."/>
            <person name="Sun J."/>
        </authorList>
    </citation>
    <scope>NUCLEOTIDE SEQUENCE [LARGE SCALE GENOMIC DNA]</scope>
    <source>
        <strain evidence="2 3">736</strain>
    </source>
</reference>
<feature type="chain" id="PRO_5015519066" evidence="1">
    <location>
        <begin position="18"/>
        <end position="331"/>
    </location>
</feature>
<accession>A0A2T9IWI4</accession>
<evidence type="ECO:0000313" key="3">
    <source>
        <dbReference type="Proteomes" id="UP000244913"/>
    </source>
</evidence>
<protein>
    <submittedName>
        <fullName evidence="2">Uncharacterized protein</fullName>
    </submittedName>
</protein>
<feature type="signal peptide" evidence="1">
    <location>
        <begin position="1"/>
        <end position="17"/>
    </location>
</feature>
<organism evidence="2 3">
    <name type="scientific">Caulobacter radicis</name>
    <dbReference type="NCBI Taxonomy" id="2172650"/>
    <lineage>
        <taxon>Bacteria</taxon>
        <taxon>Pseudomonadati</taxon>
        <taxon>Pseudomonadota</taxon>
        <taxon>Alphaproteobacteria</taxon>
        <taxon>Caulobacterales</taxon>
        <taxon>Caulobacteraceae</taxon>
        <taxon>Caulobacter</taxon>
    </lineage>
</organism>
<name>A0A2T9IWI4_9CAUL</name>
<evidence type="ECO:0000313" key="2">
    <source>
        <dbReference type="EMBL" id="PVM71328.1"/>
    </source>
</evidence>
<keyword evidence="3" id="KW-1185">Reference proteome</keyword>
<evidence type="ECO:0000256" key="1">
    <source>
        <dbReference type="SAM" id="SignalP"/>
    </source>
</evidence>
<sequence>MATGVALVLLASQGAWALAATAPAVAAEGGASTTSALLDRVQTITSLVDQLGQSVQGVDFSAIYRTPGKEGIAAVVAQLDQAEVQATATAGRLRALPAWTGASEEDRMVAATTRDATVYADDVVGLIKNMRQLLVAARNGDDTALQKAMSTLMSGGVKMTAGQALAARARAAMLPRDSSDRQIVLAQAELYDGVAALLSYGGEVSDGAATAQALRRAETNIRRLAALGRECEIAQAKLDRAELADGLKDAALAAAFERQHRLQLDVLQSLERSAVGVGAIAAKLEAAGPERLRVRDDMLPIGREETLQAQLMQDQMAAYREMIERAKQISR</sequence>